<keyword evidence="2" id="KW-1235">Degradation of host cell envelope components during virus entry</keyword>
<sequence length="918" mass="101367">MAYVEKEMNLKRSFVEYKVTQPTTNFALPFEFVEAEQNLRVRLNGIDIEDLGYSFLVTNNITVQVTPAIPHGTLSISRETDIDKNLYKFTAGALFEARTMDKNFEQIRHSQQEVRDGFEKLSDATYTIIDTLQDVGQAAQDAADAAEQAAQAANDAAAQVNDKVSQVEIDYIHENGAALPHKDGIDYEENAVVVKGGVLQQWKGGAWVNVGEQEVKKYLLVAGVDESELDDDYNYLMQRLAQIAVDKGWDASFVVDGNINQHERNTGVKSLNQLRLTKPSKKGDRVFLASVNEAQNEGGGEFIATQKAGLVDDGGLVIASPDPMLFWVRVHYDTVTPEMFGAVGDNTADDAIPLQKTMSCGRAIEFDKGRKYRSSKPIEMFTGQKIKGNGAKITKYTASKTGITGRTDPSGNPYDYDQDCAVVFGAWYGWYSYIDIENLTIQKEAVLGADVGKVFFAPYISMSSLKSVVVKGGEYGFYGEDLWMLNWTRCEAYSKCGFYVGTGTSNQFNTCWSKETKEGYSAFRLHNLTYSSLINCCAEHVGEDGAPAEAAYHITNSDLTMIGCGIENIHAYNLIRIGYSWVTIENPSFIYGINNKYRHGTYTGLIDVSSSDSVVTLRGGHITATNSGTFADAVRVGGGTFNYETPLWNNVGFPDDSSGFKIRISNYAAIMNLTGFDGRKYTFNGRSKKWDIHTKAKFLNGLQANLLGTTHLNNIRKDFYIGTQNKGNNGSVANGYPFDGFGGTVLNFSDEDAAQYSNTAQLALSAVSNRVFFRRAAYEQALGSWFEFRTSANTTVDANGFVKNASPIVKLFADRIELNDDAEKQNIEFEKLGVGDYLIKGSSGFSDNGWYIETPKDANGNVLFSVIYATLENGDISVKTYQKKFDLETASIVADLEQPVDITVGRWIDLRLNEVSAN</sequence>
<evidence type="ECO:0000256" key="4">
    <source>
        <dbReference type="ARBA" id="ARBA00022844"/>
    </source>
</evidence>
<dbReference type="GO" id="GO:0016787">
    <property type="term" value="F:hydrolase activity"/>
    <property type="evidence" value="ECO:0000314"/>
    <property type="project" value="CACAO"/>
</dbReference>
<dbReference type="Gene3D" id="2.160.20.10">
    <property type="entry name" value="Single-stranded right-handed beta-helix, Pectin lyase-like"/>
    <property type="match status" value="1"/>
</dbReference>
<reference evidence="8 9" key="1">
    <citation type="journal article" date="2013" name="Genome Announc.">
        <title>Complete Genome of Acinetobacter baumannii Podophage Petty.</title>
        <authorList>
            <person name="Mumm I.P."/>
            <person name="Wood T.L."/>
            <person name="Chamakura K.R."/>
            <person name="Kuty Everett G.F."/>
        </authorList>
    </citation>
    <scope>NUCLEOTIDE SEQUENCE [LARGE SCALE GENOMIC DNA]</scope>
</reference>
<dbReference type="GO" id="GO:0098994">
    <property type="term" value="P:symbiont entry into host cell via disruption of host cell envelope"/>
    <property type="evidence" value="ECO:0007669"/>
    <property type="project" value="UniProtKB-KW"/>
</dbReference>
<evidence type="ECO:0000259" key="7">
    <source>
        <dbReference type="Pfam" id="PF25670"/>
    </source>
</evidence>
<dbReference type="CDD" id="cd19958">
    <property type="entry name" value="pyocin_knob"/>
    <property type="match status" value="1"/>
</dbReference>
<dbReference type="GO" id="GO:1900232">
    <property type="term" value="P:negative regulation of single-species biofilm formation on inanimate substrate"/>
    <property type="evidence" value="ECO:0000314"/>
    <property type="project" value="CACAO"/>
</dbReference>
<evidence type="ECO:0000313" key="8">
    <source>
        <dbReference type="EMBL" id="AGY48011.1"/>
    </source>
</evidence>
<dbReference type="InterPro" id="IPR012334">
    <property type="entry name" value="Pectin_lyas_fold"/>
</dbReference>
<evidence type="ECO:0000256" key="2">
    <source>
        <dbReference type="ARBA" id="ARBA00022717"/>
    </source>
</evidence>
<dbReference type="InterPro" id="IPR011050">
    <property type="entry name" value="Pectin_lyase_fold/virulence"/>
</dbReference>
<keyword evidence="6" id="KW-1238">Degradation of host capsule during virus entry</keyword>
<evidence type="ECO:0000256" key="5">
    <source>
        <dbReference type="ARBA" id="ARBA00023296"/>
    </source>
</evidence>
<evidence type="ECO:0000256" key="3">
    <source>
        <dbReference type="ARBA" id="ARBA00022732"/>
    </source>
</evidence>
<dbReference type="OrthoDB" id="7624at10239"/>
<dbReference type="Pfam" id="PF25670">
    <property type="entry name" value="Phage_tail_C_2"/>
    <property type="match status" value="1"/>
</dbReference>
<dbReference type="SMR" id="U5PW98"/>
<dbReference type="GO" id="GO:0098015">
    <property type="term" value="C:virus tail"/>
    <property type="evidence" value="ECO:0007669"/>
    <property type="project" value="UniProtKB-KW"/>
</dbReference>
<keyword evidence="4" id="KW-0946">Virion</keyword>
<comment type="subcellular location">
    <subcellularLocation>
        <location evidence="1">Virion</location>
    </subcellularLocation>
</comment>
<organism evidence="8 9">
    <name type="scientific">Acinetobacter phage Petty</name>
    <dbReference type="NCBI Taxonomy" id="1406779"/>
    <lineage>
        <taxon>Viruses</taxon>
        <taxon>Duplodnaviria</taxon>
        <taxon>Heunggongvirae</taxon>
        <taxon>Uroviricota</taxon>
        <taxon>Caudoviricetes</taxon>
        <taxon>Autographivirales</taxon>
        <taxon>Autoscriptoviridae</taxon>
        <taxon>Beijerinckvirinae</taxon>
        <taxon>Pettyvirus</taxon>
        <taxon>Pettyvirus petty</taxon>
    </lineage>
</organism>
<dbReference type="GO" id="GO:0098996">
    <property type="term" value="P:symbiont entry into host cell via disruption of host cell glycocalyx"/>
    <property type="evidence" value="ECO:0007669"/>
    <property type="project" value="UniProtKB-KW"/>
</dbReference>
<keyword evidence="3" id="KW-1227">Viral tail protein</keyword>
<accession>U5PW98</accession>
<keyword evidence="5" id="KW-1160">Virus entry into host cell</keyword>
<dbReference type="KEGG" id="vg:18503477"/>
<dbReference type="SUPFAM" id="SSF51126">
    <property type="entry name" value="Pectin lyase-like"/>
    <property type="match status" value="1"/>
</dbReference>
<dbReference type="Proteomes" id="UP000017654">
    <property type="component" value="Segment"/>
</dbReference>
<dbReference type="RefSeq" id="YP_009006536.1">
    <property type="nucleotide sequence ID" value="NC_023570.1"/>
</dbReference>
<evidence type="ECO:0000256" key="1">
    <source>
        <dbReference type="ARBA" id="ARBA00004328"/>
    </source>
</evidence>
<protein>
    <submittedName>
        <fullName evidence="8">Tail fiber protein</fullName>
    </submittedName>
</protein>
<proteinExistence type="predicted"/>
<gene>
    <name evidence="8" type="ORF">Petty_39</name>
</gene>
<keyword evidence="9" id="KW-1185">Reference proteome</keyword>
<dbReference type="InterPro" id="IPR058008">
    <property type="entry name" value="Gp26_C"/>
</dbReference>
<dbReference type="EMBL" id="KF669656">
    <property type="protein sequence ID" value="AGY48011.1"/>
    <property type="molecule type" value="Genomic_DNA"/>
</dbReference>
<feature type="domain" description="Phage tail protein C-terminal" evidence="7">
    <location>
        <begin position="793"/>
        <end position="913"/>
    </location>
</feature>
<evidence type="ECO:0000313" key="9">
    <source>
        <dbReference type="Proteomes" id="UP000017654"/>
    </source>
</evidence>
<name>U5PW98_9CAUD</name>
<evidence type="ECO:0000256" key="6">
    <source>
        <dbReference type="ARBA" id="ARBA00035731"/>
    </source>
</evidence>
<dbReference type="GeneID" id="18503477"/>